<gene>
    <name evidence="3" type="ORF">EAS64_13300</name>
</gene>
<dbReference type="Pfam" id="PF02720">
    <property type="entry name" value="DUF222"/>
    <property type="match status" value="1"/>
</dbReference>
<evidence type="ECO:0000259" key="2">
    <source>
        <dbReference type="Pfam" id="PF02720"/>
    </source>
</evidence>
<name>A0A6P2C552_9ACTN</name>
<feature type="region of interest" description="Disordered" evidence="1">
    <location>
        <begin position="495"/>
        <end position="553"/>
    </location>
</feature>
<organism evidence="3 4">
    <name type="scientific">Trebonia kvetii</name>
    <dbReference type="NCBI Taxonomy" id="2480626"/>
    <lineage>
        <taxon>Bacteria</taxon>
        <taxon>Bacillati</taxon>
        <taxon>Actinomycetota</taxon>
        <taxon>Actinomycetes</taxon>
        <taxon>Streptosporangiales</taxon>
        <taxon>Treboniaceae</taxon>
        <taxon>Trebonia</taxon>
    </lineage>
</organism>
<feature type="region of interest" description="Disordered" evidence="1">
    <location>
        <begin position="1"/>
        <end position="46"/>
    </location>
</feature>
<keyword evidence="3" id="KW-0540">Nuclease</keyword>
<evidence type="ECO:0000256" key="1">
    <source>
        <dbReference type="SAM" id="MobiDB-lite"/>
    </source>
</evidence>
<protein>
    <submittedName>
        <fullName evidence="3">HNH endonuclease</fullName>
    </submittedName>
</protein>
<feature type="compositionally biased region" description="Gly residues" evidence="1">
    <location>
        <begin position="358"/>
        <end position="375"/>
    </location>
</feature>
<keyword evidence="4" id="KW-1185">Reference proteome</keyword>
<feature type="compositionally biased region" description="Basic and acidic residues" evidence="1">
    <location>
        <begin position="8"/>
        <end position="24"/>
    </location>
</feature>
<feature type="region of interest" description="Disordered" evidence="1">
    <location>
        <begin position="643"/>
        <end position="677"/>
    </location>
</feature>
<feature type="domain" description="DUF222" evidence="2">
    <location>
        <begin position="86"/>
        <end position="294"/>
    </location>
</feature>
<evidence type="ECO:0000313" key="3">
    <source>
        <dbReference type="EMBL" id="TVZ05506.1"/>
    </source>
</evidence>
<dbReference type="InterPro" id="IPR003870">
    <property type="entry name" value="DUF222"/>
</dbReference>
<keyword evidence="3" id="KW-0255">Endonuclease</keyword>
<dbReference type="OrthoDB" id="5242272at2"/>
<dbReference type="Proteomes" id="UP000460272">
    <property type="component" value="Unassembled WGS sequence"/>
</dbReference>
<evidence type="ECO:0000313" key="4">
    <source>
        <dbReference type="Proteomes" id="UP000460272"/>
    </source>
</evidence>
<feature type="compositionally biased region" description="Polar residues" evidence="1">
    <location>
        <begin position="661"/>
        <end position="670"/>
    </location>
</feature>
<feature type="region of interest" description="Disordered" evidence="1">
    <location>
        <begin position="306"/>
        <end position="387"/>
    </location>
</feature>
<comment type="caution">
    <text evidence="3">The sequence shown here is derived from an EMBL/GenBank/DDBJ whole genome shotgun (WGS) entry which is preliminary data.</text>
</comment>
<dbReference type="EMBL" id="RPFW01000002">
    <property type="protein sequence ID" value="TVZ05506.1"/>
    <property type="molecule type" value="Genomic_DNA"/>
</dbReference>
<accession>A0A6P2C552</accession>
<dbReference type="GO" id="GO:0004519">
    <property type="term" value="F:endonuclease activity"/>
    <property type="evidence" value="ECO:0007669"/>
    <property type="project" value="UniProtKB-KW"/>
</dbReference>
<proteinExistence type="predicted"/>
<reference evidence="3 4" key="1">
    <citation type="submission" date="2018-11" db="EMBL/GenBank/DDBJ databases">
        <title>Trebonia kvetii gen.nov., sp.nov., a novel acidophilic actinobacterium, and proposal of the new actinobacterial family Treboniaceae fam. nov.</title>
        <authorList>
            <person name="Rapoport D."/>
            <person name="Sagova-Mareckova M."/>
            <person name="Sedlacek I."/>
            <person name="Provaznik J."/>
            <person name="Kralova S."/>
            <person name="Pavlinic D."/>
            <person name="Benes V."/>
            <person name="Kopecky J."/>
        </authorList>
    </citation>
    <scope>NUCLEOTIDE SEQUENCE [LARGE SCALE GENOMIC DNA]</scope>
    <source>
        <strain evidence="3 4">15Tr583</strain>
    </source>
</reference>
<dbReference type="AlphaFoldDB" id="A0A6P2C552"/>
<sequence length="677" mass="70540">MGGGMDGRSGETHGEGEEPDRDAAPHVPDSPIIGFGDGGEWDTCPPSAALAAAAEGASGPEWRCPGTTDDQLVGLLRRWAALESWATAGRLGVIREMMRREDTPGLPGNRHGDLPDAWSESLEYEVAAALAVSVQSVSATAQLAWDLQARLPGIGAKLADGTLSYVKAMLIAKELSVLTEDDAATAEALVLGRLAETPALTPGQLARLAAETAVAVDPDGAERRRETAEKLDIRVRLWREQSGAAALAGRNLPTDEALAAYASVAARTAEYQASKAFPDATTDQLRAMAYLDLLNGVAAHDRIAQAQATAEGDRDSAGESDGTADAERSRDGAGESDATADARRDDEIPPDGPAGPAGPAGPGVPAGPGGPGDPGRFGRAKQAEPPRPTELVIPLSTLLGLASLPGECHSLGPIDAALCRDLAVTAANSLRSGWCVTILDEHGFAIGHGCARLARGDKATWKSWPGQPDPTAGSLTVLPSRVNLTISASALSSLAAQGSAPHTDDPSSRPPPGWAFAPRRGHGDANGDGNGDGTCPPGIKSPPGPGATLGTSWTLTLPGGRTLTVTFEQVATYACDHARESNAYQPNDSLRHLVQVRDGTCTFPSCSRHARDTDFEHALPYDQGGRTCACNAGARSRKCHRVKQSPGWNVTQPKPGWHQWSAPSGRTYTQEPKRYPA</sequence>
<keyword evidence="3" id="KW-0378">Hydrolase</keyword>